<dbReference type="AlphaFoldDB" id="A0A914WAW7"/>
<evidence type="ECO:0000313" key="5">
    <source>
        <dbReference type="WBParaSite" id="PSAMB.scaffold3721size17122.g22330.t1"/>
    </source>
</evidence>
<evidence type="ECO:0000256" key="3">
    <source>
        <dbReference type="SAM" id="SignalP"/>
    </source>
</evidence>
<evidence type="ECO:0000313" key="4">
    <source>
        <dbReference type="Proteomes" id="UP000887566"/>
    </source>
</evidence>
<dbReference type="Proteomes" id="UP000887566">
    <property type="component" value="Unplaced"/>
</dbReference>
<name>A0A914WAW7_9BILA</name>
<evidence type="ECO:0000256" key="1">
    <source>
        <dbReference type="SAM" id="MobiDB-lite"/>
    </source>
</evidence>
<organism evidence="4 5">
    <name type="scientific">Plectus sambesii</name>
    <dbReference type="NCBI Taxonomy" id="2011161"/>
    <lineage>
        <taxon>Eukaryota</taxon>
        <taxon>Metazoa</taxon>
        <taxon>Ecdysozoa</taxon>
        <taxon>Nematoda</taxon>
        <taxon>Chromadorea</taxon>
        <taxon>Plectida</taxon>
        <taxon>Plectina</taxon>
        <taxon>Plectoidea</taxon>
        <taxon>Plectidae</taxon>
        <taxon>Plectus</taxon>
    </lineage>
</organism>
<dbReference type="Gene3D" id="2.10.60.10">
    <property type="entry name" value="CD59"/>
    <property type="match status" value="1"/>
</dbReference>
<dbReference type="InterPro" id="IPR045860">
    <property type="entry name" value="Snake_toxin-like_sf"/>
</dbReference>
<protein>
    <submittedName>
        <fullName evidence="5">Uncharacterized protein</fullName>
    </submittedName>
</protein>
<proteinExistence type="predicted"/>
<dbReference type="PANTHER" id="PTHR37433">
    <property type="entry name" value="PROTEIN CBG25136-RELATED"/>
    <property type="match status" value="1"/>
</dbReference>
<feature type="transmembrane region" description="Helical" evidence="2">
    <location>
        <begin position="420"/>
        <end position="440"/>
    </location>
</feature>
<dbReference type="PANTHER" id="PTHR37433:SF5">
    <property type="entry name" value="DUF753 DOMAIN-CONTAINING PROTEIN-RELATED"/>
    <property type="match status" value="1"/>
</dbReference>
<reference evidence="5" key="1">
    <citation type="submission" date="2022-11" db="UniProtKB">
        <authorList>
            <consortium name="WormBaseParasite"/>
        </authorList>
    </citation>
    <scope>IDENTIFICATION</scope>
</reference>
<evidence type="ECO:0000256" key="2">
    <source>
        <dbReference type="SAM" id="Phobius"/>
    </source>
</evidence>
<keyword evidence="2" id="KW-0472">Membrane</keyword>
<keyword evidence="2" id="KW-1133">Transmembrane helix</keyword>
<feature type="region of interest" description="Disordered" evidence="1">
    <location>
        <begin position="312"/>
        <end position="399"/>
    </location>
</feature>
<keyword evidence="4" id="KW-1185">Reference proteome</keyword>
<keyword evidence="3" id="KW-0732">Signal</keyword>
<feature type="signal peptide" evidence="3">
    <location>
        <begin position="1"/>
        <end position="32"/>
    </location>
</feature>
<keyword evidence="2" id="KW-0812">Transmembrane</keyword>
<accession>A0A914WAW7</accession>
<sequence length="457" mass="50660">MTAVTSVGAMSIVQRLQWVGLAVLCLSTAASAVKCFDCVGEDCVGSFCEGQYCMLSKFAPRWGSAEWGAPQTVKGCMSGTMLRDDVRDHCEANLEDGIEVFTCFCNKDYCNGPKQVRKLKIEPVELYTCVCDGEHCDGKSCVGELCTYVVNHKNKRTEQGCVNASIPLIERRTLGACMMPPITGAMHHSIAKEVEDLLNTESCTCASDYCNTKKPVIEVDENMKCKMNVRANLMGAEMNSRTISCSGEYCFKVNATSELGYMRSFGTIGCVSFIEGSELAEELEITGCAKFQSEKLTVNACFFTNDTKALARARSHVQPKQRLVTAAPEKHRRPTKETPFEFEPAPPVAEEGVGESEKEEKEEKEEEDEREEEEEEEQKSKNAKQHHKSHKEEESEKPVETFIFQGPTEAPVPEDSNTTLVAVFVVIMVIIVIAGVIWKFELHKKVFRSSYDTVAGG</sequence>
<feature type="compositionally biased region" description="Acidic residues" evidence="1">
    <location>
        <begin position="362"/>
        <end position="377"/>
    </location>
</feature>
<dbReference type="WBParaSite" id="PSAMB.scaffold3721size17122.g22330.t1">
    <property type="protein sequence ID" value="PSAMB.scaffold3721size17122.g22330.t1"/>
    <property type="gene ID" value="PSAMB.scaffold3721size17122.g22330"/>
</dbReference>
<feature type="compositionally biased region" description="Basic and acidic residues" evidence="1">
    <location>
        <begin position="390"/>
        <end position="399"/>
    </location>
</feature>
<feature type="chain" id="PRO_5037892773" evidence="3">
    <location>
        <begin position="33"/>
        <end position="457"/>
    </location>
</feature>